<evidence type="ECO:0000259" key="1">
    <source>
        <dbReference type="Pfam" id="PF08239"/>
    </source>
</evidence>
<dbReference type="EMBL" id="JALPRX010000022">
    <property type="protein sequence ID" value="MCK8783913.1"/>
    <property type="molecule type" value="Genomic_DNA"/>
</dbReference>
<feature type="domain" description="SH3b" evidence="1">
    <location>
        <begin position="188"/>
        <end position="236"/>
    </location>
</feature>
<protein>
    <submittedName>
        <fullName evidence="2">SH3 domain-containing protein</fullName>
    </submittedName>
</protein>
<dbReference type="Proteomes" id="UP001139516">
    <property type="component" value="Unassembled WGS sequence"/>
</dbReference>
<sequence length="260" mass="26742">MGVRRWAMGGGLLAAGLLTAGALVHGMLPGREVDATVAVAAGNWEQGAEHVALQALRARLGSGAEFRGVSTYGRERDDERAVCGEVRPAGDAREFRSFVVRVVREDPAREDGRVRLRPLTLLADAGNPPRMVADARLRHCRTALVSARPDPVGTPRFEAVMPAAAAAGGAGGSVPGEGGVVGSVSVRSAVNLRAAPGGAVLRTVARGQALQVFATAPGGWLRVGVSRPEGWVHSSLTSEVTPARPSPARGGSTVRVAGGF</sequence>
<reference evidence="2" key="1">
    <citation type="submission" date="2022-04" db="EMBL/GenBank/DDBJ databases">
        <title>Roseomonas acroporae sp. nov., isolated from coral Acropora digitifera.</title>
        <authorList>
            <person name="Sun H."/>
        </authorList>
    </citation>
    <scope>NUCLEOTIDE SEQUENCE</scope>
    <source>
        <strain evidence="2">NAR14</strain>
    </source>
</reference>
<dbReference type="AlphaFoldDB" id="A0A9X2BSU2"/>
<evidence type="ECO:0000313" key="2">
    <source>
        <dbReference type="EMBL" id="MCK8783913.1"/>
    </source>
</evidence>
<keyword evidence="3" id="KW-1185">Reference proteome</keyword>
<gene>
    <name evidence="2" type="ORF">M0638_05900</name>
</gene>
<accession>A0A9X2BSU2</accession>
<comment type="caution">
    <text evidence="2">The sequence shown here is derived from an EMBL/GenBank/DDBJ whole genome shotgun (WGS) entry which is preliminary data.</text>
</comment>
<organism evidence="2 3">
    <name type="scientific">Roseomonas acroporae</name>
    <dbReference type="NCBI Taxonomy" id="2937791"/>
    <lineage>
        <taxon>Bacteria</taxon>
        <taxon>Pseudomonadati</taxon>
        <taxon>Pseudomonadota</taxon>
        <taxon>Alphaproteobacteria</taxon>
        <taxon>Acetobacterales</taxon>
        <taxon>Roseomonadaceae</taxon>
        <taxon>Roseomonas</taxon>
    </lineage>
</organism>
<dbReference type="Gene3D" id="2.30.30.40">
    <property type="entry name" value="SH3 Domains"/>
    <property type="match status" value="1"/>
</dbReference>
<dbReference type="InterPro" id="IPR003646">
    <property type="entry name" value="SH3-like_bac-type"/>
</dbReference>
<dbReference type="Pfam" id="PF08239">
    <property type="entry name" value="SH3_3"/>
    <property type="match status" value="1"/>
</dbReference>
<name>A0A9X2BSU2_9PROT</name>
<dbReference type="RefSeq" id="WP_248666038.1">
    <property type="nucleotide sequence ID" value="NZ_JALPRX010000022.1"/>
</dbReference>
<evidence type="ECO:0000313" key="3">
    <source>
        <dbReference type="Proteomes" id="UP001139516"/>
    </source>
</evidence>
<proteinExistence type="predicted"/>